<evidence type="ECO:0000256" key="6">
    <source>
        <dbReference type="ARBA" id="ARBA00022840"/>
    </source>
</evidence>
<feature type="active site" evidence="9">
    <location>
        <position position="201"/>
    </location>
</feature>
<reference evidence="12" key="1">
    <citation type="submission" date="2016-10" db="EMBL/GenBank/DDBJ databases">
        <authorList>
            <person name="Varghese N."/>
            <person name="Submissions S."/>
        </authorList>
    </citation>
    <scope>NUCLEOTIDE SEQUENCE [LARGE SCALE GENOMIC DNA]</scope>
    <source>
        <strain evidence="12">DSM 45789</strain>
    </source>
</reference>
<feature type="binding site" evidence="9">
    <location>
        <begin position="231"/>
        <end position="235"/>
    </location>
    <ligand>
        <name>D-ribose 5-phosphate</name>
        <dbReference type="ChEBI" id="CHEBI:78346"/>
    </ligand>
</feature>
<comment type="subunit">
    <text evidence="9">Homohexamer.</text>
</comment>
<dbReference type="InterPro" id="IPR000836">
    <property type="entry name" value="PRTase_dom"/>
</dbReference>
<dbReference type="SUPFAM" id="SSF53271">
    <property type="entry name" value="PRTase-like"/>
    <property type="match status" value="1"/>
</dbReference>
<dbReference type="EMBL" id="FPAA01000001">
    <property type="protein sequence ID" value="SFS32452.1"/>
    <property type="molecule type" value="Genomic_DNA"/>
</dbReference>
<feature type="binding site" evidence="9">
    <location>
        <position position="203"/>
    </location>
    <ligand>
        <name>D-ribose 5-phosphate</name>
        <dbReference type="ChEBI" id="CHEBI:78346"/>
    </ligand>
</feature>
<keyword evidence="9" id="KW-0963">Cytoplasm</keyword>
<dbReference type="NCBIfam" id="TIGR01251">
    <property type="entry name" value="ribP_PPkin"/>
    <property type="match status" value="1"/>
</dbReference>
<dbReference type="GO" id="GO:0005737">
    <property type="term" value="C:cytoplasm"/>
    <property type="evidence" value="ECO:0007669"/>
    <property type="project" value="UniProtKB-SubCell"/>
</dbReference>
<dbReference type="EC" id="2.7.6.1" evidence="9"/>
<evidence type="ECO:0000259" key="10">
    <source>
        <dbReference type="Pfam" id="PF13793"/>
    </source>
</evidence>
<evidence type="ECO:0000256" key="8">
    <source>
        <dbReference type="ARBA" id="ARBA00049535"/>
    </source>
</evidence>
<dbReference type="GO" id="GO:0005524">
    <property type="term" value="F:ATP binding"/>
    <property type="evidence" value="ECO:0007669"/>
    <property type="project" value="UniProtKB-KW"/>
</dbReference>
<evidence type="ECO:0000256" key="1">
    <source>
        <dbReference type="ARBA" id="ARBA00022679"/>
    </source>
</evidence>
<dbReference type="FunFam" id="3.40.50.2020:FF:000007">
    <property type="entry name" value="Ribose-phosphate pyrophosphokinase"/>
    <property type="match status" value="1"/>
</dbReference>
<comment type="pathway">
    <text evidence="9">Metabolic intermediate biosynthesis; 5-phospho-alpha-D-ribose 1-diphosphate biosynthesis; 5-phospho-alpha-D-ribose 1-diphosphate from D-ribose 5-phosphate (route I): step 1/1.</text>
</comment>
<evidence type="ECO:0000313" key="11">
    <source>
        <dbReference type="EMBL" id="SFS32452.1"/>
    </source>
</evidence>
<evidence type="ECO:0000256" key="5">
    <source>
        <dbReference type="ARBA" id="ARBA00022777"/>
    </source>
</evidence>
<dbReference type="Proteomes" id="UP000198660">
    <property type="component" value="Unassembled WGS sequence"/>
</dbReference>
<keyword evidence="4 9" id="KW-0547">Nucleotide-binding</keyword>
<comment type="subcellular location">
    <subcellularLocation>
        <location evidence="9">Cytoplasm</location>
    </subcellularLocation>
</comment>
<dbReference type="PANTHER" id="PTHR10210">
    <property type="entry name" value="RIBOSE-PHOSPHATE DIPHOSPHOKINASE FAMILY MEMBER"/>
    <property type="match status" value="1"/>
</dbReference>
<dbReference type="InterPro" id="IPR029057">
    <property type="entry name" value="PRTase-like"/>
</dbReference>
<dbReference type="Gene3D" id="3.40.50.2020">
    <property type="match status" value="2"/>
</dbReference>
<dbReference type="GO" id="GO:0016301">
    <property type="term" value="F:kinase activity"/>
    <property type="evidence" value="ECO:0007669"/>
    <property type="project" value="UniProtKB-KW"/>
</dbReference>
<dbReference type="GO" id="GO:0006164">
    <property type="term" value="P:purine nucleotide biosynthetic process"/>
    <property type="evidence" value="ECO:0007669"/>
    <property type="project" value="TreeGrafter"/>
</dbReference>
<dbReference type="NCBIfam" id="NF002320">
    <property type="entry name" value="PRK01259.1"/>
    <property type="match status" value="1"/>
</dbReference>
<dbReference type="InterPro" id="IPR005946">
    <property type="entry name" value="Rib-P_diPkinase"/>
</dbReference>
<keyword evidence="2 9" id="KW-0479">Metal-binding</keyword>
<comment type="similarity">
    <text evidence="9">Belongs to the ribose-phosphate pyrophosphokinase family. Class I subfamily.</text>
</comment>
<evidence type="ECO:0000256" key="3">
    <source>
        <dbReference type="ARBA" id="ARBA00022727"/>
    </source>
</evidence>
<dbReference type="SMART" id="SM01400">
    <property type="entry name" value="Pribosyltran_N"/>
    <property type="match status" value="1"/>
</dbReference>
<keyword evidence="12" id="KW-1185">Reference proteome</keyword>
<dbReference type="GO" id="GO:0000287">
    <property type="term" value="F:magnesium ion binding"/>
    <property type="evidence" value="ECO:0007669"/>
    <property type="project" value="UniProtKB-UniRule"/>
</dbReference>
<evidence type="ECO:0000256" key="7">
    <source>
        <dbReference type="ARBA" id="ARBA00022842"/>
    </source>
</evidence>
<name>A0A1I6NWV3_9BACL</name>
<keyword evidence="3 9" id="KW-0545">Nucleotide biosynthesis</keyword>
<comment type="catalytic activity">
    <reaction evidence="8 9">
        <text>D-ribose 5-phosphate + ATP = 5-phospho-alpha-D-ribose 1-diphosphate + AMP + H(+)</text>
        <dbReference type="Rhea" id="RHEA:15609"/>
        <dbReference type="ChEBI" id="CHEBI:15378"/>
        <dbReference type="ChEBI" id="CHEBI:30616"/>
        <dbReference type="ChEBI" id="CHEBI:58017"/>
        <dbReference type="ChEBI" id="CHEBI:78346"/>
        <dbReference type="ChEBI" id="CHEBI:456215"/>
        <dbReference type="EC" id="2.7.6.1"/>
    </reaction>
</comment>
<dbReference type="InterPro" id="IPR029099">
    <property type="entry name" value="Pribosyltran_N"/>
</dbReference>
<comment type="function">
    <text evidence="9">Involved in the biosynthesis of the central metabolite phospho-alpha-D-ribosyl-1-pyrophosphate (PRPP) via the transfer of pyrophosphoryl group from ATP to 1-hydroxyl of ribose-5-phosphate (Rib-5-P).</text>
</comment>
<dbReference type="GO" id="GO:0002189">
    <property type="term" value="C:ribose phosphate diphosphokinase complex"/>
    <property type="evidence" value="ECO:0007669"/>
    <property type="project" value="TreeGrafter"/>
</dbReference>
<dbReference type="InterPro" id="IPR037515">
    <property type="entry name" value="Rib-P_diPkinase_bac"/>
</dbReference>
<feature type="binding site" evidence="9">
    <location>
        <begin position="105"/>
        <end position="106"/>
    </location>
    <ligand>
        <name>ATP</name>
        <dbReference type="ChEBI" id="CHEBI:30616"/>
    </ligand>
</feature>
<gene>
    <name evidence="9" type="primary">prs</name>
    <name evidence="11" type="ORF">SAMN05444972_101206</name>
</gene>
<organism evidence="11 12">
    <name type="scientific">Marininema halotolerans</name>
    <dbReference type="NCBI Taxonomy" id="1155944"/>
    <lineage>
        <taxon>Bacteria</taxon>
        <taxon>Bacillati</taxon>
        <taxon>Bacillota</taxon>
        <taxon>Bacilli</taxon>
        <taxon>Bacillales</taxon>
        <taxon>Thermoactinomycetaceae</taxon>
        <taxon>Marininema</taxon>
    </lineage>
</organism>
<comment type="caution">
    <text evidence="9">Lacks conserved residue(s) required for the propagation of feature annotation.</text>
</comment>
<dbReference type="Pfam" id="PF14572">
    <property type="entry name" value="Pribosyl_synth"/>
    <property type="match status" value="1"/>
</dbReference>
<evidence type="ECO:0000313" key="12">
    <source>
        <dbReference type="Proteomes" id="UP000198660"/>
    </source>
</evidence>
<dbReference type="Pfam" id="PF13793">
    <property type="entry name" value="Pribosyltran_N"/>
    <property type="match status" value="1"/>
</dbReference>
<dbReference type="PANTHER" id="PTHR10210:SF32">
    <property type="entry name" value="RIBOSE-PHOSPHATE PYROPHOSPHOKINASE 2"/>
    <property type="match status" value="1"/>
</dbReference>
<proteinExistence type="inferred from homology"/>
<dbReference type="UniPathway" id="UPA00087">
    <property type="reaction ID" value="UER00172"/>
</dbReference>
<evidence type="ECO:0000256" key="2">
    <source>
        <dbReference type="ARBA" id="ARBA00022723"/>
    </source>
</evidence>
<keyword evidence="7 9" id="KW-0460">Magnesium</keyword>
<dbReference type="GO" id="GO:0006015">
    <property type="term" value="P:5-phosphoribose 1-diphosphate biosynthetic process"/>
    <property type="evidence" value="ECO:0007669"/>
    <property type="project" value="UniProtKB-UniRule"/>
</dbReference>
<keyword evidence="5 9" id="KW-0418">Kinase</keyword>
<dbReference type="GO" id="GO:0004749">
    <property type="term" value="F:ribose phosphate diphosphokinase activity"/>
    <property type="evidence" value="ECO:0007669"/>
    <property type="project" value="UniProtKB-UniRule"/>
</dbReference>
<dbReference type="HAMAP" id="MF_00583_B">
    <property type="entry name" value="RibP_PPkinase_B"/>
    <property type="match status" value="1"/>
</dbReference>
<evidence type="ECO:0000256" key="4">
    <source>
        <dbReference type="ARBA" id="ARBA00022741"/>
    </source>
</evidence>
<protein>
    <recommendedName>
        <fullName evidence="9">Ribose-phosphate pyrophosphokinase</fullName>
        <shortName evidence="9">RPPK</shortName>
        <ecNumber evidence="9">2.7.6.1</ecNumber>
    </recommendedName>
    <alternativeName>
        <fullName evidence="9">5-phospho-D-ribosyl alpha-1-diphosphate synthase</fullName>
    </alternativeName>
    <alternativeName>
        <fullName evidence="9">Phosphoribosyl diphosphate synthase</fullName>
    </alternativeName>
    <alternativeName>
        <fullName evidence="9">Phosphoribosyl pyrophosphate synthase</fullName>
        <shortName evidence="9">P-Rib-PP synthase</shortName>
        <shortName evidence="9">PRPP synthase</shortName>
        <shortName evidence="9">PRPPase</shortName>
    </alternativeName>
</protein>
<dbReference type="CDD" id="cd06223">
    <property type="entry name" value="PRTases_typeI"/>
    <property type="match status" value="1"/>
</dbReference>
<keyword evidence="6 9" id="KW-0067">ATP-binding</keyword>
<feature type="domain" description="Ribose-phosphate pyrophosphokinase N-terminal" evidence="10">
    <location>
        <begin position="14"/>
        <end position="129"/>
    </location>
</feature>
<keyword evidence="1 9" id="KW-0808">Transferase</keyword>
<evidence type="ECO:0000256" key="9">
    <source>
        <dbReference type="HAMAP-Rule" id="MF_00583"/>
    </source>
</evidence>
<accession>A0A1I6NWV3</accession>
<comment type="cofactor">
    <cofactor evidence="9">
        <name>Mg(2+)</name>
        <dbReference type="ChEBI" id="CHEBI:18420"/>
    </cofactor>
    <text evidence="9">Binds 2 Mg(2+) ions per subunit.</text>
</comment>
<dbReference type="AlphaFoldDB" id="A0A1I6NWV3"/>
<sequence>MPSKGEPMHSKGFMLFSGTSNRGLATKIAGELGMNLGKVRIDRFKSGEIYVHYEESVRNADVYLVQSLSQPVNDHLMETLFMVDAARRASARSVTVVLPYFCYARQEKKDAPREPISAKVVADLLHTVGVDRVITLDLHAPAIQGFFHIPVDHLTALDQITEYLTQQAIHNPVVVSPDAGRVKMAEKLASYLDTPFAIMMKRRPVHNEASVTHIIGEVAGRTPIIIEDIIDTGGTIVSVIERLQEKGAHKAWVCATHAVLSGEALKKLNHPGIREVLITDSIPLSLATSLENVRVISIAPLLSKAIRLIQEGGSISTLFRAGM</sequence>
<feature type="binding site" evidence="9">
    <location>
        <position position="178"/>
    </location>
    <ligand>
        <name>Mg(2+)</name>
        <dbReference type="ChEBI" id="CHEBI:18420"/>
    </ligand>
</feature>
<feature type="binding site" evidence="9">
    <location>
        <position position="139"/>
    </location>
    <ligand>
        <name>Mg(2+)</name>
        <dbReference type="ChEBI" id="CHEBI:18420"/>
    </ligand>
</feature>